<name>A0ABY4ZRX1_9CAUL</name>
<evidence type="ECO:0000256" key="1">
    <source>
        <dbReference type="SAM" id="SignalP"/>
    </source>
</evidence>
<dbReference type="InterPro" id="IPR011992">
    <property type="entry name" value="EF-hand-dom_pair"/>
</dbReference>
<dbReference type="EMBL" id="CP096040">
    <property type="protein sequence ID" value="USQ94767.1"/>
    <property type="molecule type" value="Genomic_DNA"/>
</dbReference>
<reference evidence="3 4" key="1">
    <citation type="submission" date="2022-04" db="EMBL/GenBank/DDBJ databases">
        <title>Genome sequence of soybean root-associated Caulobacter segnis RL271.</title>
        <authorList>
            <person name="Longley R."/>
            <person name="Bonito G."/>
            <person name="Trigodet F."/>
            <person name="Crosson S."/>
            <person name="Fiebig A."/>
        </authorList>
    </citation>
    <scope>NUCLEOTIDE SEQUENCE [LARGE SCALE GENOMIC DNA]</scope>
    <source>
        <strain evidence="3 4">RL271</strain>
    </source>
</reference>
<evidence type="ECO:0000313" key="3">
    <source>
        <dbReference type="EMBL" id="USQ94767.1"/>
    </source>
</evidence>
<dbReference type="Proteomes" id="UP001057520">
    <property type="component" value="Chromosome"/>
</dbReference>
<protein>
    <submittedName>
        <fullName evidence="3">EF-hand domain-containing protein</fullName>
    </submittedName>
</protein>
<dbReference type="PROSITE" id="PS50222">
    <property type="entry name" value="EF_HAND_2"/>
    <property type="match status" value="2"/>
</dbReference>
<evidence type="ECO:0000259" key="2">
    <source>
        <dbReference type="PROSITE" id="PS50222"/>
    </source>
</evidence>
<accession>A0ABY4ZRX1</accession>
<dbReference type="SMART" id="SM00054">
    <property type="entry name" value="EFh"/>
    <property type="match status" value="2"/>
</dbReference>
<dbReference type="InterPro" id="IPR018247">
    <property type="entry name" value="EF_Hand_1_Ca_BS"/>
</dbReference>
<evidence type="ECO:0000313" key="4">
    <source>
        <dbReference type="Proteomes" id="UP001057520"/>
    </source>
</evidence>
<feature type="chain" id="PRO_5045896852" evidence="1">
    <location>
        <begin position="27"/>
        <end position="145"/>
    </location>
</feature>
<feature type="signal peptide" evidence="1">
    <location>
        <begin position="1"/>
        <end position="26"/>
    </location>
</feature>
<organism evidence="3 4">
    <name type="scientific">Caulobacter segnis</name>
    <dbReference type="NCBI Taxonomy" id="88688"/>
    <lineage>
        <taxon>Bacteria</taxon>
        <taxon>Pseudomonadati</taxon>
        <taxon>Pseudomonadota</taxon>
        <taxon>Alphaproteobacteria</taxon>
        <taxon>Caulobacterales</taxon>
        <taxon>Caulobacteraceae</taxon>
        <taxon>Caulobacter</taxon>
    </lineage>
</organism>
<dbReference type="Pfam" id="PF13499">
    <property type="entry name" value="EF-hand_7"/>
    <property type="match status" value="1"/>
</dbReference>
<dbReference type="PROSITE" id="PS00018">
    <property type="entry name" value="EF_HAND_1"/>
    <property type="match status" value="2"/>
</dbReference>
<dbReference type="InterPro" id="IPR002048">
    <property type="entry name" value="EF_hand_dom"/>
</dbReference>
<feature type="domain" description="EF-hand" evidence="2">
    <location>
        <begin position="44"/>
        <end position="79"/>
    </location>
</feature>
<keyword evidence="1" id="KW-0732">Signal</keyword>
<proteinExistence type="predicted"/>
<keyword evidence="4" id="KW-1185">Reference proteome</keyword>
<dbReference type="Pfam" id="PF13202">
    <property type="entry name" value="EF-hand_5"/>
    <property type="match status" value="1"/>
</dbReference>
<gene>
    <name evidence="3" type="ORF">MZV50_19655</name>
</gene>
<sequence>MTLRTLIAAGALIALTAAALAGPVLAQNAAPAPAKAEGMTLQQFQAANGDKLFARLDTNKDGKISPDEFAAFREQNAKVDAQATKAGKRGAKLFQRFDKDKDGSLSRTEADALLAWRFKRMDTNGDGVLSLEELQAKHGKAKVGV</sequence>
<feature type="domain" description="EF-hand" evidence="2">
    <location>
        <begin position="109"/>
        <end position="144"/>
    </location>
</feature>
<dbReference type="SUPFAM" id="SSF47473">
    <property type="entry name" value="EF-hand"/>
    <property type="match status" value="1"/>
</dbReference>
<dbReference type="Gene3D" id="1.10.238.10">
    <property type="entry name" value="EF-hand"/>
    <property type="match status" value="2"/>
</dbReference>